<evidence type="ECO:0000256" key="4">
    <source>
        <dbReference type="ARBA" id="ARBA00023172"/>
    </source>
</evidence>
<dbReference type="PANTHER" id="PTHR30349">
    <property type="entry name" value="PHAGE INTEGRASE-RELATED"/>
    <property type="match status" value="1"/>
</dbReference>
<comment type="similarity">
    <text evidence="1">Belongs to the 'phage' integrase family.</text>
</comment>
<dbReference type="PROSITE" id="PS51898">
    <property type="entry name" value="TYR_RECOMBINASE"/>
    <property type="match status" value="1"/>
</dbReference>
<dbReference type="InterPro" id="IPR002104">
    <property type="entry name" value="Integrase_catalytic"/>
</dbReference>
<dbReference type="OrthoDB" id="255290at2"/>
<dbReference type="SUPFAM" id="SSF56349">
    <property type="entry name" value="DNA breaking-rejoining enzymes"/>
    <property type="match status" value="1"/>
</dbReference>
<keyword evidence="4" id="KW-0233">DNA recombination</keyword>
<reference evidence="8 9" key="1">
    <citation type="submission" date="2019-02" db="EMBL/GenBank/DDBJ databases">
        <title>Deep-cultivation of Planctomycetes and their phenomic and genomic characterization uncovers novel biology.</title>
        <authorList>
            <person name="Wiegand S."/>
            <person name="Jogler M."/>
            <person name="Boedeker C."/>
            <person name="Pinto D."/>
            <person name="Vollmers J."/>
            <person name="Rivas-Marin E."/>
            <person name="Kohn T."/>
            <person name="Peeters S.H."/>
            <person name="Heuer A."/>
            <person name="Rast P."/>
            <person name="Oberbeckmann S."/>
            <person name="Bunk B."/>
            <person name="Jeske O."/>
            <person name="Meyerdierks A."/>
            <person name="Storesund J.E."/>
            <person name="Kallscheuer N."/>
            <person name="Luecker S."/>
            <person name="Lage O.M."/>
            <person name="Pohl T."/>
            <person name="Merkel B.J."/>
            <person name="Hornburger P."/>
            <person name="Mueller R.-W."/>
            <person name="Bruemmer F."/>
            <person name="Labrenz M."/>
            <person name="Spormann A.M."/>
            <person name="Op Den Camp H."/>
            <person name="Overmann J."/>
            <person name="Amann R."/>
            <person name="Jetten M.S.M."/>
            <person name="Mascher T."/>
            <person name="Medema M.H."/>
            <person name="Devos D.P."/>
            <person name="Kaster A.-K."/>
            <person name="Ovreas L."/>
            <person name="Rohde M."/>
            <person name="Galperin M.Y."/>
            <person name="Jogler C."/>
        </authorList>
    </citation>
    <scope>NUCLEOTIDE SEQUENCE [LARGE SCALE GENOMIC DNA]</scope>
    <source>
        <strain evidence="8 9">Q31b</strain>
    </source>
</reference>
<keyword evidence="2" id="KW-0229">DNA integration</keyword>
<dbReference type="Proteomes" id="UP000315471">
    <property type="component" value="Unassembled WGS sequence"/>
</dbReference>
<dbReference type="PROSITE" id="PS51900">
    <property type="entry name" value="CB"/>
    <property type="match status" value="1"/>
</dbReference>
<feature type="domain" description="Tyr recombinase" evidence="6">
    <location>
        <begin position="155"/>
        <end position="388"/>
    </location>
</feature>
<dbReference type="InterPro" id="IPR050090">
    <property type="entry name" value="Tyrosine_recombinase_XerCD"/>
</dbReference>
<name>A0A5C6E374_9BACT</name>
<keyword evidence="3 5" id="KW-0238">DNA-binding</keyword>
<dbReference type="Pfam" id="PF00589">
    <property type="entry name" value="Phage_integrase"/>
    <property type="match status" value="2"/>
</dbReference>
<dbReference type="RefSeq" id="WP_146599766.1">
    <property type="nucleotide sequence ID" value="NZ_SJPY01000003.1"/>
</dbReference>
<evidence type="ECO:0000259" key="7">
    <source>
        <dbReference type="PROSITE" id="PS51900"/>
    </source>
</evidence>
<feature type="domain" description="Core-binding (CB)" evidence="7">
    <location>
        <begin position="56"/>
        <end position="135"/>
    </location>
</feature>
<dbReference type="PANTHER" id="PTHR30349:SF41">
    <property type="entry name" value="INTEGRASE_RECOMBINASE PROTEIN MJ0367-RELATED"/>
    <property type="match status" value="1"/>
</dbReference>
<dbReference type="InterPro" id="IPR010998">
    <property type="entry name" value="Integrase_recombinase_N"/>
</dbReference>
<dbReference type="Gene3D" id="1.10.443.10">
    <property type="entry name" value="Intergrase catalytic core"/>
    <property type="match status" value="1"/>
</dbReference>
<proteinExistence type="inferred from homology"/>
<comment type="caution">
    <text evidence="8">The sequence shown here is derived from an EMBL/GenBank/DDBJ whole genome shotgun (WGS) entry which is preliminary data.</text>
</comment>
<organism evidence="8 9">
    <name type="scientific">Novipirellula aureliae</name>
    <dbReference type="NCBI Taxonomy" id="2527966"/>
    <lineage>
        <taxon>Bacteria</taxon>
        <taxon>Pseudomonadati</taxon>
        <taxon>Planctomycetota</taxon>
        <taxon>Planctomycetia</taxon>
        <taxon>Pirellulales</taxon>
        <taxon>Pirellulaceae</taxon>
        <taxon>Novipirellula</taxon>
    </lineage>
</organism>
<evidence type="ECO:0000256" key="3">
    <source>
        <dbReference type="ARBA" id="ARBA00023125"/>
    </source>
</evidence>
<dbReference type="Gene3D" id="1.10.150.130">
    <property type="match status" value="1"/>
</dbReference>
<dbReference type="InterPro" id="IPR013762">
    <property type="entry name" value="Integrase-like_cat_sf"/>
</dbReference>
<dbReference type="GO" id="GO:0006310">
    <property type="term" value="P:DNA recombination"/>
    <property type="evidence" value="ECO:0007669"/>
    <property type="project" value="UniProtKB-KW"/>
</dbReference>
<sequence length="393" mass="45714">MARTPKPWFDKSRDCWKVTIAGKRHNLGSNKKAAFDEFYRLMSTPVKRKKVKAPTKSLPAIIDAFLEWNSKHRAPDTYEWYRYRLQRFVDFYPDISVTALKPYHAEQWVDSYPDLSRTSRRNYFRSIKRCLKWARQQGYIDSNPLELLEIPGADRKEVVIRDDQFSAVLDAALDPAFRDLLIVTRETGCRPQELLRVEARHVDVKQQRWVFPKHESKGKREQRVVYLTDKAFEITKSWMAKKPSGEIFRNNRGTPWTTDAVNCQVDRIRIRMGKAEMKKRGLKIKDDKIKKLIKKLKQTKTAKGVVRAKTPAEIRCEAKDKLTKQEAKLHAPRCSLYSLRHSFATLALERGVDSVTLAKLMGHSDTTMLSRVYSHVEQNPAYMADQLKRAAAS</sequence>
<protein>
    <submittedName>
        <fullName evidence="8">Site-specific tyrosine recombinase XerC</fullName>
    </submittedName>
</protein>
<gene>
    <name evidence="8" type="ORF">Q31b_23560</name>
</gene>
<evidence type="ECO:0000313" key="9">
    <source>
        <dbReference type="Proteomes" id="UP000315471"/>
    </source>
</evidence>
<dbReference type="GO" id="GO:0003677">
    <property type="term" value="F:DNA binding"/>
    <property type="evidence" value="ECO:0007669"/>
    <property type="project" value="UniProtKB-UniRule"/>
</dbReference>
<dbReference type="InterPro" id="IPR044068">
    <property type="entry name" value="CB"/>
</dbReference>
<dbReference type="InterPro" id="IPR011010">
    <property type="entry name" value="DNA_brk_join_enz"/>
</dbReference>
<evidence type="ECO:0000256" key="2">
    <source>
        <dbReference type="ARBA" id="ARBA00022908"/>
    </source>
</evidence>
<evidence type="ECO:0000313" key="8">
    <source>
        <dbReference type="EMBL" id="TWU43318.1"/>
    </source>
</evidence>
<evidence type="ECO:0000259" key="6">
    <source>
        <dbReference type="PROSITE" id="PS51898"/>
    </source>
</evidence>
<keyword evidence="9" id="KW-1185">Reference proteome</keyword>
<evidence type="ECO:0000256" key="5">
    <source>
        <dbReference type="PROSITE-ProRule" id="PRU01248"/>
    </source>
</evidence>
<dbReference type="GO" id="GO:0015074">
    <property type="term" value="P:DNA integration"/>
    <property type="evidence" value="ECO:0007669"/>
    <property type="project" value="UniProtKB-KW"/>
</dbReference>
<dbReference type="Pfam" id="PF13102">
    <property type="entry name" value="Phage_int_SAM_5"/>
    <property type="match status" value="1"/>
</dbReference>
<dbReference type="AlphaFoldDB" id="A0A5C6E374"/>
<dbReference type="EMBL" id="SJPY01000003">
    <property type="protein sequence ID" value="TWU43318.1"/>
    <property type="molecule type" value="Genomic_DNA"/>
</dbReference>
<accession>A0A5C6E374</accession>
<evidence type="ECO:0000256" key="1">
    <source>
        <dbReference type="ARBA" id="ARBA00008857"/>
    </source>
</evidence>
<dbReference type="InterPro" id="IPR025269">
    <property type="entry name" value="SAM-like_dom"/>
</dbReference>